<dbReference type="EMBL" id="BK014997">
    <property type="protein sequence ID" value="DAD86344.1"/>
    <property type="molecule type" value="Genomic_DNA"/>
</dbReference>
<sequence length="177" mass="20174">MRHPIESAAWFFRRGEFVLGNDVLKDEYGVEYKHPSQAEYYAIYRDHSDARAINESLKSIAEMYGCLTCLASDAYTGQLTIVGEEDTISLLKYVWRVALSDEYGYDAMMKNRVLDADIRGGVEYGKWANDYILGFFEGVAGNPDTAHLSRFSKHPRVLGILDGFASIERYEKENKKC</sequence>
<organism evidence="1">
    <name type="scientific">Siphoviridae sp. ctsus30</name>
    <dbReference type="NCBI Taxonomy" id="2826488"/>
    <lineage>
        <taxon>Viruses</taxon>
        <taxon>Duplodnaviria</taxon>
        <taxon>Heunggongvirae</taxon>
        <taxon>Uroviricota</taxon>
        <taxon>Caudoviricetes</taxon>
    </lineage>
</organism>
<name>A0A8S5MW19_9CAUD</name>
<evidence type="ECO:0000313" key="1">
    <source>
        <dbReference type="EMBL" id="DAD86344.1"/>
    </source>
</evidence>
<reference evidence="1" key="1">
    <citation type="journal article" date="2021" name="Proc. Natl. Acad. Sci. U.S.A.">
        <title>A Catalog of Tens of Thousands of Viruses from Human Metagenomes Reveals Hidden Associations with Chronic Diseases.</title>
        <authorList>
            <person name="Tisza M.J."/>
            <person name="Buck C.B."/>
        </authorList>
    </citation>
    <scope>NUCLEOTIDE SEQUENCE</scope>
    <source>
        <strain evidence="1">Ctsus30</strain>
    </source>
</reference>
<protein>
    <submittedName>
        <fullName evidence="1">Uncharacterized protein</fullName>
    </submittedName>
</protein>
<proteinExistence type="predicted"/>
<accession>A0A8S5MW19</accession>